<keyword evidence="2" id="KW-1185">Reference proteome</keyword>
<accession>A0ABS8M4Q6</accession>
<name>A0ABS8M4Q6_9FLAO</name>
<evidence type="ECO:0008006" key="3">
    <source>
        <dbReference type="Google" id="ProtNLM"/>
    </source>
</evidence>
<dbReference type="Proteomes" id="UP001430700">
    <property type="component" value="Unassembled WGS sequence"/>
</dbReference>
<dbReference type="RefSeq" id="WP_230000828.1">
    <property type="nucleotide sequence ID" value="NZ_JAJJMN010000002.1"/>
</dbReference>
<comment type="caution">
    <text evidence="1">The sequence shown here is derived from an EMBL/GenBank/DDBJ whole genome shotgun (WGS) entry which is preliminary data.</text>
</comment>
<protein>
    <recommendedName>
        <fullName evidence="3">Transcriptional regulator</fullName>
    </recommendedName>
</protein>
<reference evidence="1" key="1">
    <citation type="submission" date="2021-11" db="EMBL/GenBank/DDBJ databases">
        <title>Description of novel Flavobacterium species.</title>
        <authorList>
            <person name="Saticioglu I.B."/>
            <person name="Ay H."/>
            <person name="Altun S."/>
            <person name="Duman M."/>
        </authorList>
    </citation>
    <scope>NUCLEOTIDE SEQUENCE</scope>
    <source>
        <strain evidence="1">F-126</strain>
    </source>
</reference>
<evidence type="ECO:0000313" key="1">
    <source>
        <dbReference type="EMBL" id="MCC9019795.1"/>
    </source>
</evidence>
<dbReference type="EMBL" id="JAJJMN010000002">
    <property type="protein sequence ID" value="MCC9019795.1"/>
    <property type="molecule type" value="Genomic_DNA"/>
</dbReference>
<organism evidence="1 2">
    <name type="scientific">Flavobacterium lipolyticum</name>
    <dbReference type="NCBI Taxonomy" id="2893754"/>
    <lineage>
        <taxon>Bacteria</taxon>
        <taxon>Pseudomonadati</taxon>
        <taxon>Bacteroidota</taxon>
        <taxon>Flavobacteriia</taxon>
        <taxon>Flavobacteriales</taxon>
        <taxon>Flavobacteriaceae</taxon>
        <taxon>Flavobacterium</taxon>
    </lineage>
</organism>
<sequence>MNWKAIKTEEEHVKAVKRMIEIFHAEPNTPEDDELKILCLLVKDYEDKKHPMPELNALDEAFDDVANGRVHSHEQAMAKIKSRFSKHFK</sequence>
<proteinExistence type="predicted"/>
<evidence type="ECO:0000313" key="2">
    <source>
        <dbReference type="Proteomes" id="UP001430700"/>
    </source>
</evidence>
<gene>
    <name evidence="1" type="ORF">LNQ34_18655</name>
</gene>